<accession>A0A4R0G2Q8</accession>
<organism evidence="2 3">
    <name type="scientific">Micromonospora zingiberis</name>
    <dbReference type="NCBI Taxonomy" id="2053011"/>
    <lineage>
        <taxon>Bacteria</taxon>
        <taxon>Bacillati</taxon>
        <taxon>Actinomycetota</taxon>
        <taxon>Actinomycetes</taxon>
        <taxon>Micromonosporales</taxon>
        <taxon>Micromonosporaceae</taxon>
        <taxon>Micromonospora</taxon>
    </lineage>
</organism>
<name>A0A4R0G2Q8_9ACTN</name>
<sequence length="78" mass="8290">MGRGDPRQPPGRPGRPTHPRTDLAGQRRPLVTANPHTPLRPLWLCRTASSAGRRLGDGYAGVESLLAELPPGASYIAA</sequence>
<reference evidence="2 3" key="1">
    <citation type="submission" date="2019-02" db="EMBL/GenBank/DDBJ databases">
        <title>Jishengella sp. nov., isolated from a root of Zingiber montanum.</title>
        <authorList>
            <person name="Kuncharoen N."/>
            <person name="Kudo T."/>
            <person name="Masahiro Y."/>
            <person name="Ohkuma M."/>
            <person name="Tanasupawat S."/>
        </authorList>
    </citation>
    <scope>NUCLEOTIDE SEQUENCE [LARGE SCALE GENOMIC DNA]</scope>
    <source>
        <strain evidence="2 3">PLAI 1-1</strain>
    </source>
</reference>
<dbReference type="Proteomes" id="UP000292274">
    <property type="component" value="Unassembled WGS sequence"/>
</dbReference>
<evidence type="ECO:0000256" key="1">
    <source>
        <dbReference type="SAM" id="MobiDB-lite"/>
    </source>
</evidence>
<keyword evidence="3" id="KW-1185">Reference proteome</keyword>
<dbReference type="EMBL" id="SJJR01000030">
    <property type="protein sequence ID" value="TCB90267.1"/>
    <property type="molecule type" value="Genomic_DNA"/>
</dbReference>
<evidence type="ECO:0000313" key="2">
    <source>
        <dbReference type="EMBL" id="TCB90267.1"/>
    </source>
</evidence>
<protein>
    <submittedName>
        <fullName evidence="2">Uncharacterized protein</fullName>
    </submittedName>
</protein>
<gene>
    <name evidence="2" type="ORF">E0H26_27205</name>
</gene>
<dbReference type="AlphaFoldDB" id="A0A4R0G2Q8"/>
<feature type="region of interest" description="Disordered" evidence="1">
    <location>
        <begin position="1"/>
        <end position="37"/>
    </location>
</feature>
<comment type="caution">
    <text evidence="2">The sequence shown here is derived from an EMBL/GenBank/DDBJ whole genome shotgun (WGS) entry which is preliminary data.</text>
</comment>
<evidence type="ECO:0000313" key="3">
    <source>
        <dbReference type="Proteomes" id="UP000292274"/>
    </source>
</evidence>
<proteinExistence type="predicted"/>